<dbReference type="EMBL" id="BK032839">
    <property type="protein sequence ID" value="DAF63327.1"/>
    <property type="molecule type" value="Genomic_DNA"/>
</dbReference>
<proteinExistence type="predicted"/>
<evidence type="ECO:0000259" key="1">
    <source>
        <dbReference type="Pfam" id="PF04448"/>
    </source>
</evidence>
<feature type="domain" description="DUF551" evidence="1">
    <location>
        <begin position="2"/>
        <end position="68"/>
    </location>
</feature>
<accession>A0A8S5TJZ6</accession>
<organism evidence="2">
    <name type="scientific">Siphoviridae sp. ctvI513</name>
    <dbReference type="NCBI Taxonomy" id="2827965"/>
    <lineage>
        <taxon>Viruses</taxon>
        <taxon>Duplodnaviria</taxon>
        <taxon>Heunggongvirae</taxon>
        <taxon>Uroviricota</taxon>
        <taxon>Caudoviricetes</taxon>
    </lineage>
</organism>
<sequence>MGWISVKDELPNCRENVIVFTENHIDVGHLARGRYGSLWWERDSVDVWKDNEVLRDVTHWMPLPEEPEK</sequence>
<reference evidence="2" key="1">
    <citation type="journal article" date="2021" name="Proc. Natl. Acad. Sci. U.S.A.">
        <title>A Catalog of Tens of Thousands of Viruses from Human Metagenomes Reveals Hidden Associations with Chronic Diseases.</title>
        <authorList>
            <person name="Tisza M.J."/>
            <person name="Buck C.B."/>
        </authorList>
    </citation>
    <scope>NUCLEOTIDE SEQUENCE</scope>
    <source>
        <strain evidence="2">CtvI513</strain>
    </source>
</reference>
<evidence type="ECO:0000313" key="2">
    <source>
        <dbReference type="EMBL" id="DAF63327.1"/>
    </source>
</evidence>
<protein>
    <recommendedName>
        <fullName evidence="1">DUF551 domain-containing protein</fullName>
    </recommendedName>
</protein>
<dbReference type="Pfam" id="PF04448">
    <property type="entry name" value="DUF551"/>
    <property type="match status" value="1"/>
</dbReference>
<name>A0A8S5TJZ6_9CAUD</name>
<dbReference type="InterPro" id="IPR007539">
    <property type="entry name" value="DUF551"/>
</dbReference>